<organism evidence="3 4">
    <name type="scientific">Thermodesulfatator indicus (strain DSM 15286 / JCM 11887 / CIR29812)</name>
    <dbReference type="NCBI Taxonomy" id="667014"/>
    <lineage>
        <taxon>Bacteria</taxon>
        <taxon>Pseudomonadati</taxon>
        <taxon>Thermodesulfobacteriota</taxon>
        <taxon>Thermodesulfobacteria</taxon>
        <taxon>Thermodesulfobacteriales</taxon>
        <taxon>Thermodesulfatatoraceae</taxon>
        <taxon>Thermodesulfatator</taxon>
    </lineage>
</organism>
<dbReference type="InParanoid" id="F8A9M3"/>
<dbReference type="PaxDb" id="667014-Thein_1386"/>
<dbReference type="RefSeq" id="WP_013907994.1">
    <property type="nucleotide sequence ID" value="NC_015681.1"/>
</dbReference>
<keyword evidence="4" id="KW-1185">Reference proteome</keyword>
<evidence type="ECO:0000256" key="1">
    <source>
        <dbReference type="SAM" id="MobiDB-lite"/>
    </source>
</evidence>
<reference evidence="3 4" key="2">
    <citation type="journal article" date="2012" name="Stand. Genomic Sci.">
        <title>Complete genome sequence of the thermophilic sulfate-reducing ocean bacterium Thermodesulfatator indicus type strain (CIR29812(T)).</title>
        <authorList>
            <person name="Anderson I."/>
            <person name="Saunders E."/>
            <person name="Lapidus A."/>
            <person name="Nolan M."/>
            <person name="Lucas S."/>
            <person name="Tice H."/>
            <person name="Del Rio T.G."/>
            <person name="Cheng J.F."/>
            <person name="Han C."/>
            <person name="Tapia R."/>
            <person name="Goodwin L.A."/>
            <person name="Pitluck S."/>
            <person name="Liolios K."/>
            <person name="Mavromatis K."/>
            <person name="Pagani I."/>
            <person name="Ivanova N."/>
            <person name="Mikhailova N."/>
            <person name="Pati A."/>
            <person name="Chen A."/>
            <person name="Palaniappan K."/>
            <person name="Land M."/>
            <person name="Hauser L."/>
            <person name="Jeffries C.D."/>
            <person name="Chang Y.J."/>
            <person name="Brambilla E.M."/>
            <person name="Rohde M."/>
            <person name="Spring S."/>
            <person name="Goker M."/>
            <person name="Detter J.C."/>
            <person name="Woyke T."/>
            <person name="Bristow J."/>
            <person name="Eisen J.A."/>
            <person name="Markowitz V."/>
            <person name="Hugenholtz P."/>
            <person name="Kyrpides N.C."/>
            <person name="Klenk H.P."/>
        </authorList>
    </citation>
    <scope>NUCLEOTIDE SEQUENCE [LARGE SCALE GENOMIC DNA]</scope>
    <source>
        <strain evidence="4">DSM 15286 / JCM 11887 / CIR29812</strain>
    </source>
</reference>
<proteinExistence type="predicted"/>
<keyword evidence="2" id="KW-0732">Signal</keyword>
<dbReference type="KEGG" id="tid:Thein_1386"/>
<protein>
    <recommendedName>
        <fullName evidence="5">Nucleic acid binding OB-fold tRNA/helicase-type</fullName>
    </recommendedName>
</protein>
<accession>F8A9M3</accession>
<dbReference type="HOGENOM" id="CLU_1467547_0_0_0"/>
<dbReference type="EMBL" id="CP002683">
    <property type="protein sequence ID" value="AEH45252.1"/>
    <property type="molecule type" value="Genomic_DNA"/>
</dbReference>
<feature type="chain" id="PRO_5003367195" description="Nucleic acid binding OB-fold tRNA/helicase-type" evidence="2">
    <location>
        <begin position="22"/>
        <end position="184"/>
    </location>
</feature>
<evidence type="ECO:0000313" key="4">
    <source>
        <dbReference type="Proteomes" id="UP000006793"/>
    </source>
</evidence>
<evidence type="ECO:0000313" key="3">
    <source>
        <dbReference type="EMBL" id="AEH45252.1"/>
    </source>
</evidence>
<feature type="compositionally biased region" description="Low complexity" evidence="1">
    <location>
        <begin position="165"/>
        <end position="175"/>
    </location>
</feature>
<dbReference type="OrthoDB" id="9798568at2"/>
<gene>
    <name evidence="3" type="ordered locus">Thein_1386</name>
</gene>
<evidence type="ECO:0008006" key="5">
    <source>
        <dbReference type="Google" id="ProtNLM"/>
    </source>
</evidence>
<dbReference type="eggNOG" id="ENOG502ZY78">
    <property type="taxonomic scope" value="Bacteria"/>
</dbReference>
<evidence type="ECO:0000256" key="2">
    <source>
        <dbReference type="SAM" id="SignalP"/>
    </source>
</evidence>
<feature type="signal peptide" evidence="2">
    <location>
        <begin position="1"/>
        <end position="21"/>
    </location>
</feature>
<reference evidence="4" key="1">
    <citation type="submission" date="2011-04" db="EMBL/GenBank/DDBJ databases">
        <title>The complete genome of Thermodesulfatator indicus DSM 15286.</title>
        <authorList>
            <person name="Lucas S."/>
            <person name="Copeland A."/>
            <person name="Lapidus A."/>
            <person name="Bruce D."/>
            <person name="Goodwin L."/>
            <person name="Pitluck S."/>
            <person name="Peters L."/>
            <person name="Kyrpides N."/>
            <person name="Mavromatis K."/>
            <person name="Pagani I."/>
            <person name="Ivanova N."/>
            <person name="Saunders L."/>
            <person name="Detter J.C."/>
            <person name="Tapia R."/>
            <person name="Han C."/>
            <person name="Land M."/>
            <person name="Hauser L."/>
            <person name="Markowitz V."/>
            <person name="Cheng J.-F."/>
            <person name="Hugenholtz P."/>
            <person name="Woyke T."/>
            <person name="Wu D."/>
            <person name="Spring S."/>
            <person name="Schroeder M."/>
            <person name="Brambilla E."/>
            <person name="Klenk H.-P."/>
            <person name="Eisen J.A."/>
        </authorList>
    </citation>
    <scope>NUCLEOTIDE SEQUENCE [LARGE SCALE GENOMIC DNA]</scope>
    <source>
        <strain evidence="4">DSM 15286 / JCM 11887 / CIR29812</strain>
    </source>
</reference>
<name>F8A9M3_THEID</name>
<feature type="region of interest" description="Disordered" evidence="1">
    <location>
        <begin position="165"/>
        <end position="184"/>
    </location>
</feature>
<sequence length="184" mass="20996">MKKIYFITLLMFLMLTTSALAQTARNRGWCGGCAGLFADMICSGTPVTISGQVVGVSPGRGYIVNVNGENVIVSGMGPVWYWRRLGVPRPRVGDIITVDGYQVTLKSGETVIFAINVTTYDGMTIQLRDPNTCCPLWFRKNFRNFRNFRRNNLPLRQRYYNPYNPYNNQPNFNQRCTPYPYNQP</sequence>
<dbReference type="AlphaFoldDB" id="F8A9M3"/>
<dbReference type="Proteomes" id="UP000006793">
    <property type="component" value="Chromosome"/>
</dbReference>